<name>A0ACB1AYE1_MELEN</name>
<comment type="caution">
    <text evidence="1">The sequence shown here is derived from an EMBL/GenBank/DDBJ whole genome shotgun (WGS) entry which is preliminary data.</text>
</comment>
<proteinExistence type="predicted"/>
<keyword evidence="2" id="KW-1185">Reference proteome</keyword>
<reference evidence="1" key="1">
    <citation type="submission" date="2023-11" db="EMBL/GenBank/DDBJ databases">
        <authorList>
            <person name="Poullet M."/>
        </authorList>
    </citation>
    <scope>NUCLEOTIDE SEQUENCE</scope>
    <source>
        <strain evidence="1">E1834</strain>
    </source>
</reference>
<protein>
    <submittedName>
        <fullName evidence="1">Uncharacterized protein</fullName>
    </submittedName>
</protein>
<gene>
    <name evidence="1" type="ORF">MENTE1834_LOCUS44301</name>
</gene>
<organism evidence="1 2">
    <name type="scientific">Meloidogyne enterolobii</name>
    <name type="common">Root-knot nematode worm</name>
    <name type="synonym">Meloidogyne mayaguensis</name>
    <dbReference type="NCBI Taxonomy" id="390850"/>
    <lineage>
        <taxon>Eukaryota</taxon>
        <taxon>Metazoa</taxon>
        <taxon>Ecdysozoa</taxon>
        <taxon>Nematoda</taxon>
        <taxon>Chromadorea</taxon>
        <taxon>Rhabditida</taxon>
        <taxon>Tylenchina</taxon>
        <taxon>Tylenchomorpha</taxon>
        <taxon>Tylenchoidea</taxon>
        <taxon>Meloidogynidae</taxon>
        <taxon>Meloidogyninae</taxon>
        <taxon>Meloidogyne</taxon>
    </lineage>
</organism>
<evidence type="ECO:0000313" key="2">
    <source>
        <dbReference type="Proteomes" id="UP001497535"/>
    </source>
</evidence>
<accession>A0ACB1AYE1</accession>
<dbReference type="Proteomes" id="UP001497535">
    <property type="component" value="Unassembled WGS sequence"/>
</dbReference>
<dbReference type="EMBL" id="CAVMJV010000133">
    <property type="protein sequence ID" value="CAK5109864.1"/>
    <property type="molecule type" value="Genomic_DNA"/>
</dbReference>
<sequence>MQVLIPTEQQVSIKPYTEDLFYYQHSSECSYDGEHALYQSCLTSKPLFTPSKCYLRIVNFAKFFGCATSTNQSPQTT</sequence>
<evidence type="ECO:0000313" key="1">
    <source>
        <dbReference type="EMBL" id="CAK5109864.1"/>
    </source>
</evidence>